<dbReference type="EMBL" id="BPLR01011756">
    <property type="protein sequence ID" value="GIY48815.1"/>
    <property type="molecule type" value="Genomic_DNA"/>
</dbReference>
<proteinExistence type="predicted"/>
<dbReference type="Proteomes" id="UP001054945">
    <property type="component" value="Unassembled WGS sequence"/>
</dbReference>
<name>A0AAV4TV48_CAEEX</name>
<organism evidence="1 2">
    <name type="scientific">Caerostris extrusa</name>
    <name type="common">Bark spider</name>
    <name type="synonym">Caerostris bankana</name>
    <dbReference type="NCBI Taxonomy" id="172846"/>
    <lineage>
        <taxon>Eukaryota</taxon>
        <taxon>Metazoa</taxon>
        <taxon>Ecdysozoa</taxon>
        <taxon>Arthropoda</taxon>
        <taxon>Chelicerata</taxon>
        <taxon>Arachnida</taxon>
        <taxon>Araneae</taxon>
        <taxon>Araneomorphae</taxon>
        <taxon>Entelegynae</taxon>
        <taxon>Araneoidea</taxon>
        <taxon>Araneidae</taxon>
        <taxon>Caerostris</taxon>
    </lineage>
</organism>
<keyword evidence="2" id="KW-1185">Reference proteome</keyword>
<protein>
    <submittedName>
        <fullName evidence="1">Uncharacterized protein</fullName>
    </submittedName>
</protein>
<evidence type="ECO:0000313" key="1">
    <source>
        <dbReference type="EMBL" id="GIY48815.1"/>
    </source>
</evidence>
<evidence type="ECO:0000313" key="2">
    <source>
        <dbReference type="Proteomes" id="UP001054945"/>
    </source>
</evidence>
<comment type="caution">
    <text evidence="1">The sequence shown here is derived from an EMBL/GenBank/DDBJ whole genome shotgun (WGS) entry which is preliminary data.</text>
</comment>
<dbReference type="AlphaFoldDB" id="A0AAV4TV48"/>
<gene>
    <name evidence="1" type="ORF">CEXT_56731</name>
</gene>
<reference evidence="1 2" key="1">
    <citation type="submission" date="2021-06" db="EMBL/GenBank/DDBJ databases">
        <title>Caerostris extrusa draft genome.</title>
        <authorList>
            <person name="Kono N."/>
            <person name="Arakawa K."/>
        </authorList>
    </citation>
    <scope>NUCLEOTIDE SEQUENCE [LARGE SCALE GENOMIC DNA]</scope>
</reference>
<accession>A0AAV4TV48</accession>
<sequence>MKETECSVKCKIPDFCYTVHGCGRVYPGGVRTRIIVKKSSPTRSLRLSNHRHVPPLYLHYDRYTNKSDSNRLPKSSVYSKSPAVCDDGCKCANWVLCDGPDFAEWRHNGRPDAISAHCKTVGRWTIKCNDHSSGGGDRH</sequence>